<keyword evidence="1" id="KW-0732">Signal</keyword>
<proteinExistence type="predicted"/>
<feature type="signal peptide" evidence="1">
    <location>
        <begin position="1"/>
        <end position="18"/>
    </location>
</feature>
<organism evidence="2 3">
    <name type="scientific">Rheinheimera baltica</name>
    <dbReference type="NCBI Taxonomy" id="67576"/>
    <lineage>
        <taxon>Bacteria</taxon>
        <taxon>Pseudomonadati</taxon>
        <taxon>Pseudomonadota</taxon>
        <taxon>Gammaproteobacteria</taxon>
        <taxon>Chromatiales</taxon>
        <taxon>Chromatiaceae</taxon>
        <taxon>Rheinheimera</taxon>
    </lineage>
</organism>
<dbReference type="CDD" id="cd07040">
    <property type="entry name" value="HP"/>
    <property type="match status" value="1"/>
</dbReference>
<evidence type="ECO:0000256" key="1">
    <source>
        <dbReference type="SAM" id="SignalP"/>
    </source>
</evidence>
<evidence type="ECO:0000313" key="3">
    <source>
        <dbReference type="Proteomes" id="UP001231109"/>
    </source>
</evidence>
<accession>A0ABT9I5Z9</accession>
<dbReference type="SUPFAM" id="SSF53254">
    <property type="entry name" value="Phosphoglycerate mutase-like"/>
    <property type="match status" value="1"/>
</dbReference>
<feature type="chain" id="PRO_5046395229" evidence="1">
    <location>
        <begin position="19"/>
        <end position="183"/>
    </location>
</feature>
<reference evidence="2 3" key="1">
    <citation type="submission" date="2022-11" db="EMBL/GenBank/DDBJ databases">
        <title>Viruses from the air-sea interface of a natural surface slick.</title>
        <authorList>
            <person name="Rahlff J."/>
            <person name="Holmfeldt K."/>
        </authorList>
    </citation>
    <scope>NUCLEOTIDE SEQUENCE [LARGE SCALE GENOMIC DNA]</scope>
    <source>
        <strain evidence="2 3">SMS4</strain>
    </source>
</reference>
<name>A0ABT9I5Z9_9GAMM</name>
<evidence type="ECO:0000313" key="2">
    <source>
        <dbReference type="EMBL" id="MDP5138822.1"/>
    </source>
</evidence>
<gene>
    <name evidence="2" type="ORF">ORJ04_23015</name>
</gene>
<keyword evidence="3" id="KW-1185">Reference proteome</keyword>
<comment type="caution">
    <text evidence="2">The sequence shown here is derived from an EMBL/GenBank/DDBJ whole genome shotgun (WGS) entry which is preliminary data.</text>
</comment>
<dbReference type="InterPro" id="IPR029033">
    <property type="entry name" value="His_PPase_superfam"/>
</dbReference>
<dbReference type="Pfam" id="PF00300">
    <property type="entry name" value="His_Phos_1"/>
    <property type="match status" value="1"/>
</dbReference>
<dbReference type="Proteomes" id="UP001231109">
    <property type="component" value="Unassembled WGS sequence"/>
</dbReference>
<dbReference type="EMBL" id="JAPJDZ010000325">
    <property type="protein sequence ID" value="MDP5138822.1"/>
    <property type="molecule type" value="Genomic_DNA"/>
</dbReference>
<protein>
    <submittedName>
        <fullName evidence="2">Histidine phosphatase family protein</fullName>
    </submittedName>
</protein>
<dbReference type="RefSeq" id="WP_305977910.1">
    <property type="nucleotide sequence ID" value="NZ_JAPJDZ010000325.1"/>
</dbReference>
<sequence length="183" mass="19921">MTRFILSLCLLLPMMAPADGLAWTAWREGKALLIMRHTLAPGTGDPANFTLGDCSTQRNLNVIGQQQAKAWGERLRQHYSDAIQVFSSQWCRCLDTAKLMALGDVTPMPLLNSFFAGRGDGDKQTRALVQQFAQSQLAKPTVLVTHQVNFTALTGIFPQSGEAAIIALPLSQPATVLARLDTP</sequence>
<dbReference type="InterPro" id="IPR013078">
    <property type="entry name" value="His_Pase_superF_clade-1"/>
</dbReference>
<dbReference type="Gene3D" id="3.40.50.1240">
    <property type="entry name" value="Phosphoglycerate mutase-like"/>
    <property type="match status" value="1"/>
</dbReference>